<dbReference type="PROSITE" id="PS51257">
    <property type="entry name" value="PROKAR_LIPOPROTEIN"/>
    <property type="match status" value="1"/>
</dbReference>
<name>A0A5D0MLX7_FLESI</name>
<feature type="chain" id="PRO_5022806208" evidence="1">
    <location>
        <begin position="20"/>
        <end position="246"/>
    </location>
</feature>
<dbReference type="AlphaFoldDB" id="A0A5D0MLX7"/>
<dbReference type="RefSeq" id="WP_303701101.1">
    <property type="nucleotide sequence ID" value="NZ_VSIV01000152.1"/>
</dbReference>
<evidence type="ECO:0000256" key="1">
    <source>
        <dbReference type="SAM" id="SignalP"/>
    </source>
</evidence>
<proteinExistence type="predicted"/>
<evidence type="ECO:0000313" key="3">
    <source>
        <dbReference type="Proteomes" id="UP000323337"/>
    </source>
</evidence>
<gene>
    <name evidence="2" type="ORF">FXF49_06525</name>
</gene>
<keyword evidence="1" id="KW-0732">Signal</keyword>
<evidence type="ECO:0000313" key="2">
    <source>
        <dbReference type="EMBL" id="TYB33402.1"/>
    </source>
</evidence>
<protein>
    <submittedName>
        <fullName evidence="2">Uncharacterized protein</fullName>
    </submittedName>
</protein>
<feature type="signal peptide" evidence="1">
    <location>
        <begin position="1"/>
        <end position="19"/>
    </location>
</feature>
<comment type="caution">
    <text evidence="2">The sequence shown here is derived from an EMBL/GenBank/DDBJ whole genome shotgun (WGS) entry which is preliminary data.</text>
</comment>
<reference evidence="2 3" key="1">
    <citation type="submission" date="2019-08" db="EMBL/GenBank/DDBJ databases">
        <title>Genomic characterization of a novel candidate phylum (ARYD3) from a high temperature, high salinity tertiary oil reservoir in north central Oklahoma, USA.</title>
        <authorList>
            <person name="Youssef N.H."/>
            <person name="Yadav A."/>
            <person name="Elshahed M.S."/>
        </authorList>
    </citation>
    <scope>NUCLEOTIDE SEQUENCE [LARGE SCALE GENOMIC DNA]</scope>
    <source>
        <strain evidence="2">ARYD1</strain>
    </source>
</reference>
<organism evidence="2 3">
    <name type="scientific">Flexistipes sinusarabici</name>
    <dbReference type="NCBI Taxonomy" id="2352"/>
    <lineage>
        <taxon>Bacteria</taxon>
        <taxon>Pseudomonadati</taxon>
        <taxon>Deferribacterota</taxon>
        <taxon>Deferribacteres</taxon>
        <taxon>Deferribacterales</taxon>
        <taxon>Flexistipitaceae</taxon>
        <taxon>Flexistipes</taxon>
    </lineage>
</organism>
<dbReference type="EMBL" id="VSIV01000152">
    <property type="protein sequence ID" value="TYB33402.1"/>
    <property type="molecule type" value="Genomic_DNA"/>
</dbReference>
<dbReference type="Proteomes" id="UP000323337">
    <property type="component" value="Unassembled WGS sequence"/>
</dbReference>
<sequence>MFRKIAYLILVLFSVSILASCGGGSSDDVETVNYNRLKFDTAETNTVIPFPNDIIWASDNFPGDNVTLPTEGLNDPEKKALYSAINALNIKGLSPNTPIAIPLASDIKLSGKSLNNSIRIFDLTGYQTNPTANNFFTDIEIKQNGDMINIYPLKPMAAGHKYLVIITGDLKDYRGYPVMPSPVYKTLRDTDNCSTLGSPDLQNLCQNYEPLWGMAANLTGKKKENLLEIFTFTTADKTLGLEDFGV</sequence>
<accession>A0A5D0MLX7</accession>
<feature type="non-terminal residue" evidence="2">
    <location>
        <position position="246"/>
    </location>
</feature>